<evidence type="ECO:0008006" key="4">
    <source>
        <dbReference type="Google" id="ProtNLM"/>
    </source>
</evidence>
<evidence type="ECO:0000259" key="2">
    <source>
        <dbReference type="PROSITE" id="PS51766"/>
    </source>
</evidence>
<evidence type="ECO:0000313" key="3">
    <source>
        <dbReference type="EMBL" id="QNO53347.1"/>
    </source>
</evidence>
<dbReference type="InterPro" id="IPR016134">
    <property type="entry name" value="Dockerin_dom"/>
</dbReference>
<dbReference type="InterPro" id="IPR002491">
    <property type="entry name" value="ABC_transptr_periplasmic_BD"/>
</dbReference>
<dbReference type="Gene3D" id="1.10.1330.10">
    <property type="entry name" value="Dockerin domain"/>
    <property type="match status" value="1"/>
</dbReference>
<dbReference type="PROSITE" id="PS51766">
    <property type="entry name" value="DOCKERIN"/>
    <property type="match status" value="1"/>
</dbReference>
<feature type="domain" description="Fe/B12 periplasmic-binding" evidence="1">
    <location>
        <begin position="115"/>
        <end position="390"/>
    </location>
</feature>
<accession>A0A7G9YZB3</accession>
<evidence type="ECO:0000259" key="1">
    <source>
        <dbReference type="PROSITE" id="PS50983"/>
    </source>
</evidence>
<feature type="domain" description="Dockerin" evidence="2">
    <location>
        <begin position="35"/>
        <end position="99"/>
    </location>
</feature>
<dbReference type="EMBL" id="MT631538">
    <property type="protein sequence ID" value="QNO53347.1"/>
    <property type="molecule type" value="Genomic_DNA"/>
</dbReference>
<gene>
    <name evidence="3" type="ORF">GMAEILFI_00019</name>
</gene>
<dbReference type="SUPFAM" id="SSF53807">
    <property type="entry name" value="Helical backbone' metal receptor"/>
    <property type="match status" value="1"/>
</dbReference>
<dbReference type="PROSITE" id="PS00018">
    <property type="entry name" value="EF_HAND_1"/>
    <property type="match status" value="1"/>
</dbReference>
<dbReference type="GO" id="GO:0004553">
    <property type="term" value="F:hydrolase activity, hydrolyzing O-glycosyl compounds"/>
    <property type="evidence" value="ECO:0007669"/>
    <property type="project" value="InterPro"/>
</dbReference>
<dbReference type="AlphaFoldDB" id="A0A7G9YZB3"/>
<organism evidence="3">
    <name type="scientific">Candidatus Methanophagaceae archaeon ANME-1 ERB6</name>
    <dbReference type="NCBI Taxonomy" id="2759912"/>
    <lineage>
        <taxon>Archaea</taxon>
        <taxon>Methanobacteriati</taxon>
        <taxon>Methanobacteriota</taxon>
        <taxon>Stenosarchaea group</taxon>
        <taxon>Methanomicrobia</taxon>
        <taxon>Candidatus Methanophagales</taxon>
        <taxon>Candidatus Methanophagaceae</taxon>
    </lineage>
</organism>
<protein>
    <recommendedName>
        <fullName evidence="4">Vitamin B12-binding protein</fullName>
    </recommendedName>
</protein>
<dbReference type="Pfam" id="PF00404">
    <property type="entry name" value="Dockerin_1"/>
    <property type="match status" value="1"/>
</dbReference>
<dbReference type="PANTHER" id="PTHR30535">
    <property type="entry name" value="VITAMIN B12-BINDING PROTEIN"/>
    <property type="match status" value="1"/>
</dbReference>
<dbReference type="PANTHER" id="PTHR30535:SF34">
    <property type="entry name" value="MOLYBDATE-BINDING PROTEIN MOLA"/>
    <property type="match status" value="1"/>
</dbReference>
<dbReference type="InterPro" id="IPR036439">
    <property type="entry name" value="Dockerin_dom_sf"/>
</dbReference>
<sequence>MKKMKTKNVVLAGIAVCAISLLLISPVLANEDDYVLGIYGNANEDDTIDMRDITYTARIILWMEEPTDFADANHDGRITARDMTQIGLIILGRESELTFVDAKEEDVTVSMPIEEMVILNTDFGEAIAVLDERDKVVGVGHTMTGYSRFFPELSTKTDVGGWMTPDIEAILATDPDTVCVYAKWPSTEKLDDLLPEDINIIRLDFYLVETQRGEMIKLGYLLNKRERADEYIAWHDQYVDEIYEKVAEIPDDEKVRVFIDGGKGKGSELDRRAYSTGTGMHDLCIYAGGVNIAEGYVEKYADVETEWILYENPDVIVGISYKGGYETDDDTLMKEHYDKIRGLPGFEENVSAVINNRVHIMSNAFAFAPHYPAPLAVMAKWLYPDKFDDFSPEAIHQEYIDTFLGIDYDVYEQGVFVYPR</sequence>
<dbReference type="InterPro" id="IPR018247">
    <property type="entry name" value="EF_Hand_1_Ca_BS"/>
</dbReference>
<dbReference type="Gene3D" id="3.40.50.1980">
    <property type="entry name" value="Nitrogenase molybdenum iron protein domain"/>
    <property type="match status" value="2"/>
</dbReference>
<proteinExistence type="predicted"/>
<dbReference type="PROSITE" id="PS50983">
    <property type="entry name" value="FE_B12_PBP"/>
    <property type="match status" value="1"/>
</dbReference>
<name>A0A7G9YZB3_9EURY</name>
<reference evidence="3" key="1">
    <citation type="submission" date="2020-06" db="EMBL/GenBank/DDBJ databases">
        <title>Unique genomic features of the anaerobic methanotrophic archaea.</title>
        <authorList>
            <person name="Chadwick G.L."/>
            <person name="Skennerton C.T."/>
            <person name="Laso-Perez R."/>
            <person name="Leu A.O."/>
            <person name="Speth D.R."/>
            <person name="Yu H."/>
            <person name="Morgan-Lang C."/>
            <person name="Hatzenpichler R."/>
            <person name="Goudeau D."/>
            <person name="Malmstrom R."/>
            <person name="Brazelton W.J."/>
            <person name="Woyke T."/>
            <person name="Hallam S.J."/>
            <person name="Tyson G.W."/>
            <person name="Wegener G."/>
            <person name="Boetius A."/>
            <person name="Orphan V."/>
        </authorList>
    </citation>
    <scope>NUCLEOTIDE SEQUENCE</scope>
</reference>
<dbReference type="SUPFAM" id="SSF63446">
    <property type="entry name" value="Type I dockerin domain"/>
    <property type="match status" value="1"/>
</dbReference>
<dbReference type="Pfam" id="PF01497">
    <property type="entry name" value="Peripla_BP_2"/>
    <property type="match status" value="1"/>
</dbReference>
<dbReference type="InterPro" id="IPR050902">
    <property type="entry name" value="ABC_Transporter_SBP"/>
</dbReference>
<dbReference type="GO" id="GO:0000272">
    <property type="term" value="P:polysaccharide catabolic process"/>
    <property type="evidence" value="ECO:0007669"/>
    <property type="project" value="InterPro"/>
</dbReference>
<dbReference type="InterPro" id="IPR002105">
    <property type="entry name" value="Dockerin_1_rpt"/>
</dbReference>
<dbReference type="CDD" id="cd14256">
    <property type="entry name" value="Dockerin_I"/>
    <property type="match status" value="1"/>
</dbReference>